<proteinExistence type="predicted"/>
<evidence type="ECO:0000313" key="1">
    <source>
        <dbReference type="EMBL" id="JAH23994.1"/>
    </source>
</evidence>
<reference evidence="1" key="2">
    <citation type="journal article" date="2015" name="Fish Shellfish Immunol.">
        <title>Early steps in the European eel (Anguilla anguilla)-Vibrio vulnificus interaction in the gills: Role of the RtxA13 toxin.</title>
        <authorList>
            <person name="Callol A."/>
            <person name="Pajuelo D."/>
            <person name="Ebbesson L."/>
            <person name="Teles M."/>
            <person name="MacKenzie S."/>
            <person name="Amaro C."/>
        </authorList>
    </citation>
    <scope>NUCLEOTIDE SEQUENCE</scope>
</reference>
<sequence length="48" mass="5138">MLLDSAGEKEATPSHCCFKNTIIHKDQCEGQPSSLSILYTHPPGAHSG</sequence>
<name>A0A0E9R4F5_ANGAN</name>
<dbReference type="EMBL" id="GBXM01084583">
    <property type="protein sequence ID" value="JAH23994.1"/>
    <property type="molecule type" value="Transcribed_RNA"/>
</dbReference>
<dbReference type="AlphaFoldDB" id="A0A0E9R4F5"/>
<protein>
    <submittedName>
        <fullName evidence="1">Uncharacterized protein</fullName>
    </submittedName>
</protein>
<organism evidence="1">
    <name type="scientific">Anguilla anguilla</name>
    <name type="common">European freshwater eel</name>
    <name type="synonym">Muraena anguilla</name>
    <dbReference type="NCBI Taxonomy" id="7936"/>
    <lineage>
        <taxon>Eukaryota</taxon>
        <taxon>Metazoa</taxon>
        <taxon>Chordata</taxon>
        <taxon>Craniata</taxon>
        <taxon>Vertebrata</taxon>
        <taxon>Euteleostomi</taxon>
        <taxon>Actinopterygii</taxon>
        <taxon>Neopterygii</taxon>
        <taxon>Teleostei</taxon>
        <taxon>Anguilliformes</taxon>
        <taxon>Anguillidae</taxon>
        <taxon>Anguilla</taxon>
    </lineage>
</organism>
<reference evidence="1" key="1">
    <citation type="submission" date="2014-11" db="EMBL/GenBank/DDBJ databases">
        <authorList>
            <person name="Amaro Gonzalez C."/>
        </authorList>
    </citation>
    <scope>NUCLEOTIDE SEQUENCE</scope>
</reference>
<accession>A0A0E9R4F5</accession>